<dbReference type="GO" id="GO:0016787">
    <property type="term" value="F:hydrolase activity"/>
    <property type="evidence" value="ECO:0007669"/>
    <property type="project" value="UniProtKB-KW"/>
</dbReference>
<dbReference type="GO" id="GO:0000166">
    <property type="term" value="F:nucleotide binding"/>
    <property type="evidence" value="ECO:0007669"/>
    <property type="project" value="UniProtKB-KW"/>
</dbReference>
<dbReference type="EMBL" id="BLZH01000006">
    <property type="protein sequence ID" value="GFP55982.1"/>
    <property type="molecule type" value="Genomic_DNA"/>
</dbReference>
<dbReference type="Pfam" id="PF00149">
    <property type="entry name" value="Metallophos"/>
    <property type="match status" value="1"/>
</dbReference>
<sequence>MGDASKPTADPQVTFSSGRVESNSKSEAPDLRILHYNDVYHVDQASAEPVGGLARFMTLCKEYRDGEQYHGQPGLLTLFSGDVFNPSLESSVTKGRHMVPVLNAIGTDASCVGNHDLDFGVKQFEHLAEKCEFPWLLANVLDPALGEDVPLGNAKRTHMLTTSNGIKVGLIGLGEREWLATINSLPPNLIYKSASAVAKELVPKLREEGAEIIICLSHMREPNDNKLADQTDGIIDIILGGHDHYYAHSFRNGTHVLRSGTDFKQLSYIEARRKRDDPQRWDFDIWRRDITSDIPEDEPTAKLVDGLTSKLQKSLSKPVGWTAMPLDARFITARLKESNMGNFVCDIMRIHHNADCAIMAGGTIRGDQIYPPGAIRIKDITSCFPFEDPVVLLRAKGQAIWDALENGVSLYPALEGRFPQVSGIEYEFDPSKPSGQRILSVKIGGKTYEPEKKYVLATRGYMGRGKDGFSSLLVKSEGGEVEEIVDEESGMLISAMLRQYFMALRTVGQWSNLSSHWNHVADKCGHTELPSEVFKGESHVSRLKLHEDKADGHKDPWHKFLRSRLGFSKKPHDEDSDNFDTGTESDHTGSDSDSQIDLEILLMKKFWGRWAHRAGIKSKVCDCLKESECAVDWTRVIAPVLEGRIKIVGS</sequence>
<dbReference type="InterPro" id="IPR029052">
    <property type="entry name" value="Metallo-depent_PP-like"/>
</dbReference>
<dbReference type="InterPro" id="IPR006179">
    <property type="entry name" value="5_nucleotidase/apyrase"/>
</dbReference>
<dbReference type="PRINTS" id="PR01607">
    <property type="entry name" value="APYRASEFAMLY"/>
</dbReference>
<dbReference type="Pfam" id="PF02872">
    <property type="entry name" value="5_nucleotid_C"/>
    <property type="match status" value="1"/>
</dbReference>
<evidence type="ECO:0000313" key="7">
    <source>
        <dbReference type="EMBL" id="GFP55982.1"/>
    </source>
</evidence>
<evidence type="ECO:0000256" key="3">
    <source>
        <dbReference type="RuleBase" id="RU362119"/>
    </source>
</evidence>
<evidence type="ECO:0000313" key="8">
    <source>
        <dbReference type="Proteomes" id="UP000517252"/>
    </source>
</evidence>
<name>A0A6V8QV98_TRIAP</name>
<feature type="region of interest" description="Disordered" evidence="4">
    <location>
        <begin position="1"/>
        <end position="26"/>
    </location>
</feature>
<dbReference type="Gene3D" id="3.90.780.10">
    <property type="entry name" value="5'-Nucleotidase, C-terminal domain"/>
    <property type="match status" value="1"/>
</dbReference>
<reference evidence="7 8" key="1">
    <citation type="submission" date="2020-07" db="EMBL/GenBank/DDBJ databases">
        <title>Trichoderma asperellum IC-1 whole genome shotgun sequence.</title>
        <authorList>
            <person name="Kanamasa S."/>
            <person name="Takahashi H."/>
        </authorList>
    </citation>
    <scope>NUCLEOTIDE SEQUENCE [LARGE SCALE GENOMIC DNA]</scope>
    <source>
        <strain evidence="7 8">IC-1</strain>
    </source>
</reference>
<evidence type="ECO:0000256" key="4">
    <source>
        <dbReference type="SAM" id="MobiDB-lite"/>
    </source>
</evidence>
<dbReference type="GO" id="GO:0009166">
    <property type="term" value="P:nucleotide catabolic process"/>
    <property type="evidence" value="ECO:0007669"/>
    <property type="project" value="InterPro"/>
</dbReference>
<dbReference type="Proteomes" id="UP000517252">
    <property type="component" value="Unassembled WGS sequence"/>
</dbReference>
<keyword evidence="2" id="KW-0732">Signal</keyword>
<feature type="domain" description="5'-Nucleotidase C-terminal" evidence="6">
    <location>
        <begin position="328"/>
        <end position="470"/>
    </location>
</feature>
<keyword evidence="3" id="KW-0378">Hydrolase</keyword>
<comment type="caution">
    <text evidence="7">The sequence shown here is derived from an EMBL/GenBank/DDBJ whole genome shotgun (WGS) entry which is preliminary data.</text>
</comment>
<comment type="similarity">
    <text evidence="1 3">Belongs to the 5'-nucleotidase family.</text>
</comment>
<dbReference type="InterPro" id="IPR036907">
    <property type="entry name" value="5'-Nucleotdase_C_sf"/>
</dbReference>
<dbReference type="InterPro" id="IPR041821">
    <property type="entry name" value="CG11883_N"/>
</dbReference>
<feature type="region of interest" description="Disordered" evidence="4">
    <location>
        <begin position="568"/>
        <end position="592"/>
    </location>
</feature>
<gene>
    <name evidence="7" type="ORF">TASIC1_0006015200</name>
</gene>
<protein>
    <submittedName>
        <fullName evidence="7">Trifunctional nucleotide phosphoesterase protein YfkN</fullName>
    </submittedName>
</protein>
<dbReference type="Gene3D" id="3.60.21.10">
    <property type="match status" value="1"/>
</dbReference>
<accession>A0A6V8QV98</accession>
<keyword evidence="3" id="KW-0547">Nucleotide-binding</keyword>
<dbReference type="SUPFAM" id="SSF56300">
    <property type="entry name" value="Metallo-dependent phosphatases"/>
    <property type="match status" value="1"/>
</dbReference>
<dbReference type="InterPro" id="IPR008334">
    <property type="entry name" value="5'-Nucleotdase_C"/>
</dbReference>
<organism evidence="7 8">
    <name type="scientific">Trichoderma asperellum</name>
    <name type="common">Filamentous fungus</name>
    <dbReference type="NCBI Taxonomy" id="101201"/>
    <lineage>
        <taxon>Eukaryota</taxon>
        <taxon>Fungi</taxon>
        <taxon>Dikarya</taxon>
        <taxon>Ascomycota</taxon>
        <taxon>Pezizomycotina</taxon>
        <taxon>Sordariomycetes</taxon>
        <taxon>Hypocreomycetidae</taxon>
        <taxon>Hypocreales</taxon>
        <taxon>Hypocreaceae</taxon>
        <taxon>Trichoderma</taxon>
    </lineage>
</organism>
<dbReference type="InterPro" id="IPR004843">
    <property type="entry name" value="Calcineurin-like_PHP"/>
</dbReference>
<proteinExistence type="inferred from homology"/>
<feature type="compositionally biased region" description="Polar residues" evidence="4">
    <location>
        <begin position="11"/>
        <end position="21"/>
    </location>
</feature>
<dbReference type="SUPFAM" id="SSF55816">
    <property type="entry name" value="5'-nucleotidase (syn. UDP-sugar hydrolase), C-terminal domain"/>
    <property type="match status" value="1"/>
</dbReference>
<dbReference type="PANTHER" id="PTHR11575:SF48">
    <property type="entry name" value="5'-NUCLEOTIDASE"/>
    <property type="match status" value="1"/>
</dbReference>
<feature type="domain" description="Calcineurin-like phosphoesterase" evidence="5">
    <location>
        <begin position="31"/>
        <end position="246"/>
    </location>
</feature>
<dbReference type="OrthoDB" id="10252235at2759"/>
<dbReference type="AlphaFoldDB" id="A0A6V8QV98"/>
<evidence type="ECO:0000256" key="1">
    <source>
        <dbReference type="ARBA" id="ARBA00006654"/>
    </source>
</evidence>
<evidence type="ECO:0000259" key="5">
    <source>
        <dbReference type="Pfam" id="PF00149"/>
    </source>
</evidence>
<evidence type="ECO:0000256" key="2">
    <source>
        <dbReference type="ARBA" id="ARBA00022729"/>
    </source>
</evidence>
<dbReference type="PANTHER" id="PTHR11575">
    <property type="entry name" value="5'-NUCLEOTIDASE-RELATED"/>
    <property type="match status" value="1"/>
</dbReference>
<evidence type="ECO:0000259" key="6">
    <source>
        <dbReference type="Pfam" id="PF02872"/>
    </source>
</evidence>
<dbReference type="CDD" id="cd07406">
    <property type="entry name" value="MPP_CG11883_N"/>
    <property type="match status" value="1"/>
</dbReference>